<evidence type="ECO:0000313" key="3">
    <source>
        <dbReference type="Proteomes" id="UP000182126"/>
    </source>
</evidence>
<dbReference type="InterPro" id="IPR036597">
    <property type="entry name" value="Fido-like_dom_sf"/>
</dbReference>
<dbReference type="PROSITE" id="PS51459">
    <property type="entry name" value="FIDO"/>
    <property type="match status" value="1"/>
</dbReference>
<dbReference type="Pfam" id="PF02661">
    <property type="entry name" value="Fic"/>
    <property type="match status" value="1"/>
</dbReference>
<name>A0A1H1SB55_9MICO</name>
<dbReference type="InterPro" id="IPR003812">
    <property type="entry name" value="Fido"/>
</dbReference>
<dbReference type="Gene3D" id="1.20.120.1870">
    <property type="entry name" value="Fic/DOC protein, Fido domain"/>
    <property type="match status" value="1"/>
</dbReference>
<accession>A0A1H1SB55</accession>
<evidence type="ECO:0000313" key="2">
    <source>
        <dbReference type="EMBL" id="SDS45217.1"/>
    </source>
</evidence>
<dbReference type="PANTHER" id="PTHR39426">
    <property type="entry name" value="HOMOLOGY TO DEATH-ON-CURING PROTEIN OF PHAGE P1"/>
    <property type="match status" value="1"/>
</dbReference>
<dbReference type="InterPro" id="IPR006440">
    <property type="entry name" value="Doc"/>
</dbReference>
<dbReference type="EMBL" id="LT629770">
    <property type="protein sequence ID" value="SDS45217.1"/>
    <property type="molecule type" value="Genomic_DNA"/>
</dbReference>
<dbReference type="RefSeq" id="WP_082750084.1">
    <property type="nucleotide sequence ID" value="NZ_CBDRLI010000001.1"/>
</dbReference>
<protein>
    <submittedName>
        <fullName evidence="2">Death on curing protein</fullName>
    </submittedName>
</protein>
<dbReference type="SUPFAM" id="SSF140931">
    <property type="entry name" value="Fic-like"/>
    <property type="match status" value="1"/>
</dbReference>
<dbReference type="InterPro" id="IPR053737">
    <property type="entry name" value="Type_II_TA_Toxin"/>
</dbReference>
<gene>
    <name evidence="2" type="ORF">SAMN04489809_1887</name>
</gene>
<dbReference type="AlphaFoldDB" id="A0A1H1SB55"/>
<dbReference type="GO" id="GO:0016301">
    <property type="term" value="F:kinase activity"/>
    <property type="evidence" value="ECO:0007669"/>
    <property type="project" value="InterPro"/>
</dbReference>
<sequence>MATEYIEPEQALALIAKLGLHVRDEGLLFSALARPAAGMFGVDAYPTFAEKAAALMSSVAQNHALFDGNKRTALYLTFIFIRLNGYDITFTNDEAFEFVIDVAQSRMDLGEIAQVLAAHIRPVDDRG</sequence>
<proteinExistence type="predicted"/>
<reference evidence="2 3" key="1">
    <citation type="submission" date="2016-10" db="EMBL/GenBank/DDBJ databases">
        <authorList>
            <person name="de Groot N.N."/>
        </authorList>
    </citation>
    <scope>NUCLEOTIDE SEQUENCE [LARGE SCALE GENOMIC DNA]</scope>
    <source>
        <strain evidence="2 3">DSM 15019</strain>
    </source>
</reference>
<dbReference type="PANTHER" id="PTHR39426:SF1">
    <property type="entry name" value="HOMOLOGY TO DEATH-ON-CURING PROTEIN OF PHAGE P1"/>
    <property type="match status" value="1"/>
</dbReference>
<organism evidence="2 3">
    <name type="scientific">Microbacterium paraoxydans</name>
    <dbReference type="NCBI Taxonomy" id="199592"/>
    <lineage>
        <taxon>Bacteria</taxon>
        <taxon>Bacillati</taxon>
        <taxon>Actinomycetota</taxon>
        <taxon>Actinomycetes</taxon>
        <taxon>Micrococcales</taxon>
        <taxon>Microbacteriaceae</taxon>
        <taxon>Microbacterium</taxon>
    </lineage>
</organism>
<evidence type="ECO:0000259" key="1">
    <source>
        <dbReference type="PROSITE" id="PS51459"/>
    </source>
</evidence>
<dbReference type="eggNOG" id="COG3654">
    <property type="taxonomic scope" value="Bacteria"/>
</dbReference>
<dbReference type="Proteomes" id="UP000182126">
    <property type="component" value="Chromosome I"/>
</dbReference>
<dbReference type="GeneID" id="36298868"/>
<feature type="domain" description="Fido" evidence="1">
    <location>
        <begin position="1"/>
        <end position="118"/>
    </location>
</feature>
<dbReference type="NCBIfam" id="TIGR01550">
    <property type="entry name" value="DOC_P1"/>
    <property type="match status" value="1"/>
</dbReference>